<evidence type="ECO:0000313" key="2">
    <source>
        <dbReference type="Proteomes" id="UP000663090"/>
    </source>
</evidence>
<dbReference type="EMBL" id="CP071091">
    <property type="protein sequence ID" value="QSQ14677.1"/>
    <property type="molecule type" value="Genomic_DNA"/>
</dbReference>
<evidence type="ECO:0008006" key="3">
    <source>
        <dbReference type="Google" id="ProtNLM"/>
    </source>
</evidence>
<proteinExistence type="predicted"/>
<dbReference type="Proteomes" id="UP000663090">
    <property type="component" value="Chromosome"/>
</dbReference>
<dbReference type="PROSITE" id="PS51257">
    <property type="entry name" value="PROKAR_LIPOPROTEIN"/>
    <property type="match status" value="1"/>
</dbReference>
<reference evidence="1 2" key="1">
    <citation type="submission" date="2021-02" db="EMBL/GenBank/DDBJ databases">
        <title>De Novo genome assembly of isolated myxobacteria.</title>
        <authorList>
            <person name="Stevens D.C."/>
        </authorList>
    </citation>
    <scope>NUCLEOTIDE SEQUENCE [LARGE SCALE GENOMIC DNA]</scope>
    <source>
        <strain evidence="1 2">SCHIC003</strain>
    </source>
</reference>
<organism evidence="1 2">
    <name type="scientific">Myxococcus landrumensis</name>
    <dbReference type="NCBI Taxonomy" id="2813577"/>
    <lineage>
        <taxon>Bacteria</taxon>
        <taxon>Pseudomonadati</taxon>
        <taxon>Myxococcota</taxon>
        <taxon>Myxococcia</taxon>
        <taxon>Myxococcales</taxon>
        <taxon>Cystobacterineae</taxon>
        <taxon>Myxococcaceae</taxon>
        <taxon>Myxococcus</taxon>
    </lineage>
</organism>
<sequence>MRVLPVTVAVLVIGQWLLAGCARNPVETRVAGDDDMAIDDVSARLEEQRARAAQDELACGDRCEVATHTCEVAEELCALVDRNPDRDDLPPRCAQGREQCSDARDGCASCQNG</sequence>
<keyword evidence="2" id="KW-1185">Reference proteome</keyword>
<protein>
    <recommendedName>
        <fullName evidence="3">Lipoprotein</fullName>
    </recommendedName>
</protein>
<evidence type="ECO:0000313" key="1">
    <source>
        <dbReference type="EMBL" id="QSQ14677.1"/>
    </source>
</evidence>
<name>A0ABX7NAM0_9BACT</name>
<gene>
    <name evidence="1" type="ORF">JY572_00865</name>
</gene>
<dbReference type="RefSeq" id="WP_206716440.1">
    <property type="nucleotide sequence ID" value="NZ_CP071091.1"/>
</dbReference>
<accession>A0ABX7NAM0</accession>